<proteinExistence type="predicted"/>
<dbReference type="InterPro" id="IPR000477">
    <property type="entry name" value="RT_dom"/>
</dbReference>
<evidence type="ECO:0000259" key="1">
    <source>
        <dbReference type="PROSITE" id="PS50878"/>
    </source>
</evidence>
<evidence type="ECO:0000313" key="3">
    <source>
        <dbReference type="Proteomes" id="UP000283683"/>
    </source>
</evidence>
<dbReference type="InterPro" id="IPR043502">
    <property type="entry name" value="DNA/RNA_pol_sf"/>
</dbReference>
<feature type="domain" description="Reverse transcriptase" evidence="1">
    <location>
        <begin position="46"/>
        <end position="291"/>
    </location>
</feature>
<dbReference type="EMBL" id="QSAZ01000019">
    <property type="protein sequence ID" value="RGW85184.1"/>
    <property type="molecule type" value="Genomic_DNA"/>
</dbReference>
<dbReference type="Proteomes" id="UP000283683">
    <property type="component" value="Unassembled WGS sequence"/>
</dbReference>
<dbReference type="Gene3D" id="3.30.70.270">
    <property type="match status" value="1"/>
</dbReference>
<dbReference type="PANTHER" id="PTHR34047">
    <property type="entry name" value="NUCLEAR INTRON MATURASE 1, MITOCHONDRIAL-RELATED"/>
    <property type="match status" value="1"/>
</dbReference>
<dbReference type="PROSITE" id="PS50878">
    <property type="entry name" value="RT_POL"/>
    <property type="match status" value="1"/>
</dbReference>
<dbReference type="InterPro" id="IPR051083">
    <property type="entry name" value="GrpII_Intron_Splice-Mob/Def"/>
</dbReference>
<name>A0A413DGX7_9FIRM</name>
<evidence type="ECO:0000313" key="2">
    <source>
        <dbReference type="EMBL" id="RGW85184.1"/>
    </source>
</evidence>
<dbReference type="RefSeq" id="WP_118327321.1">
    <property type="nucleotide sequence ID" value="NZ_QSAZ01000019.1"/>
</dbReference>
<dbReference type="InterPro" id="IPR043128">
    <property type="entry name" value="Rev_trsase/Diguanyl_cyclase"/>
</dbReference>
<dbReference type="PANTHER" id="PTHR34047:SF8">
    <property type="entry name" value="PROTEIN YKFC"/>
    <property type="match status" value="1"/>
</dbReference>
<accession>A0A413DGX7</accession>
<comment type="caution">
    <text evidence="2">The sequence shown here is derived from an EMBL/GenBank/DDBJ whole genome shotgun (WGS) entry which is preliminary data.</text>
</comment>
<reference evidence="2 3" key="1">
    <citation type="submission" date="2018-08" db="EMBL/GenBank/DDBJ databases">
        <title>A genome reference for cultivated species of the human gut microbiota.</title>
        <authorList>
            <person name="Zou Y."/>
            <person name="Xue W."/>
            <person name="Luo G."/>
        </authorList>
    </citation>
    <scope>NUCLEOTIDE SEQUENCE [LARGE SCALE GENOMIC DNA]</scope>
    <source>
        <strain evidence="2 3">AF06-19</strain>
    </source>
</reference>
<gene>
    <name evidence="2" type="ORF">DWV45_14765</name>
</gene>
<protein>
    <submittedName>
        <fullName evidence="2">RNA-dependent DNA polymerase</fullName>
    </submittedName>
</protein>
<dbReference type="CDD" id="cd01651">
    <property type="entry name" value="RT_G2_intron"/>
    <property type="match status" value="1"/>
</dbReference>
<organism evidence="2 3">
    <name type="scientific">Agathobacter rectalis</name>
    <dbReference type="NCBI Taxonomy" id="39491"/>
    <lineage>
        <taxon>Bacteria</taxon>
        <taxon>Bacillati</taxon>
        <taxon>Bacillota</taxon>
        <taxon>Clostridia</taxon>
        <taxon>Lachnospirales</taxon>
        <taxon>Lachnospiraceae</taxon>
        <taxon>Agathobacter</taxon>
    </lineage>
</organism>
<sequence>MKKFNVTYEQIASYSNIYAAYLDARKGKSERNEIMRFSLELDAHLNDLYNDLQEERYKVSGYRIIYIYVPKKRLIMALQFRDRVLQWAVYRLLNPLYEKTYIKDSYACIKERGREKAASRLQYWLRQTERKPKQYYYLKLDISKFFYRVDHEVLLNILKRRIKDERLIKLFDKIINSEKRAFGLPLGVDPCEIDPREMLFDKGMPIGNLTSQMFANIYMNELDQYLKHELHLKYVIRYADDCIILHDSKEELWQVLEKVETFLLENLKLNLNNKTVIRPTTCNIDFVGYMINKDEIRLRSATVKRMRSRIKYIVKAYERGEMTLQEVNATMQSYFGLIKHCTNEGLRENIINGFVLHCTDAARAKARESR</sequence>
<dbReference type="Pfam" id="PF00078">
    <property type="entry name" value="RVT_1"/>
    <property type="match status" value="1"/>
</dbReference>
<dbReference type="SUPFAM" id="SSF56672">
    <property type="entry name" value="DNA/RNA polymerases"/>
    <property type="match status" value="1"/>
</dbReference>
<dbReference type="AlphaFoldDB" id="A0A413DGX7"/>